<comment type="caution">
    <text evidence="2">The sequence shown here is derived from an EMBL/GenBank/DDBJ whole genome shotgun (WGS) entry which is preliminary data.</text>
</comment>
<feature type="domain" description="Polysaccharide pyruvyl transferase" evidence="1">
    <location>
        <begin position="27"/>
        <end position="312"/>
    </location>
</feature>
<name>A0A931HEK6_9SPHN</name>
<dbReference type="Pfam" id="PF04230">
    <property type="entry name" value="PS_pyruv_trans"/>
    <property type="match status" value="1"/>
</dbReference>
<dbReference type="InterPro" id="IPR007345">
    <property type="entry name" value="Polysacch_pyruvyl_Trfase"/>
</dbReference>
<dbReference type="GO" id="GO:0016740">
    <property type="term" value="F:transferase activity"/>
    <property type="evidence" value="ECO:0007669"/>
    <property type="project" value="UniProtKB-KW"/>
</dbReference>
<dbReference type="EMBL" id="JADZGI010000002">
    <property type="protein sequence ID" value="MBH0114334.1"/>
    <property type="molecule type" value="Genomic_DNA"/>
</dbReference>
<keyword evidence="3" id="KW-1185">Reference proteome</keyword>
<reference evidence="2" key="1">
    <citation type="submission" date="2020-11" db="EMBL/GenBank/DDBJ databases">
        <title>Novosphingobium aureum sp. nov., a marine bacterium isolated from sediment of a salt flat.</title>
        <authorList>
            <person name="Yoo Y."/>
            <person name="Kim J.-J."/>
        </authorList>
    </citation>
    <scope>NUCLEOTIDE SEQUENCE</scope>
    <source>
        <strain evidence="2">YJ-S2-02</strain>
    </source>
</reference>
<dbReference type="PANTHER" id="PTHR36836">
    <property type="entry name" value="COLANIC ACID BIOSYNTHESIS PROTEIN WCAK"/>
    <property type="match status" value="1"/>
</dbReference>
<evidence type="ECO:0000259" key="1">
    <source>
        <dbReference type="Pfam" id="PF04230"/>
    </source>
</evidence>
<sequence>MRIGLLNHAFGRPNLGVDALSRSNIAILRSAAQRAGVEPEFVLFGKPGGDAPTDPDVSQGEFLRLRQLATGKAGPYRRAIGACDLVVDICAGDGFADIYGPSLFLIHNIGKWAAIRAGRPLVFAPQTIGPFEKRWSRAIARRIFNRATLTFARDGLSTATLHEMKVTSPFEEVIDVAFRLPFAEPAPRAADAPVRVGINVSGLLYRHGDRFKLTVDYPALTRRMIEAVSAMPGHEVWLVPHVIHDDDCDEDDFAVTEEVAAAYPGIKVAPRFRNSEEAKSFLAGLDFFSGGRMHACIGAISSGVPVAPIAYSRKFNGLFGTLEYDHLVDGRALDTDQALAEFLRLLAMREELAPKCQSALAIARGRLARYEEAMSALMADVVARRTS</sequence>
<proteinExistence type="predicted"/>
<keyword evidence="2" id="KW-0808">Transferase</keyword>
<gene>
    <name evidence="2" type="ORF">I5E68_15420</name>
</gene>
<evidence type="ECO:0000313" key="3">
    <source>
        <dbReference type="Proteomes" id="UP000617634"/>
    </source>
</evidence>
<accession>A0A931HEK6</accession>
<dbReference type="Proteomes" id="UP000617634">
    <property type="component" value="Unassembled WGS sequence"/>
</dbReference>
<dbReference type="RefSeq" id="WP_197165542.1">
    <property type="nucleotide sequence ID" value="NZ_JADZGI010000002.1"/>
</dbReference>
<organism evidence="2 3">
    <name type="scientific">Novosphingobium aureum</name>
    <dbReference type="NCBI Taxonomy" id="2792964"/>
    <lineage>
        <taxon>Bacteria</taxon>
        <taxon>Pseudomonadati</taxon>
        <taxon>Pseudomonadota</taxon>
        <taxon>Alphaproteobacteria</taxon>
        <taxon>Sphingomonadales</taxon>
        <taxon>Sphingomonadaceae</taxon>
        <taxon>Novosphingobium</taxon>
    </lineage>
</organism>
<protein>
    <submittedName>
        <fullName evidence="2">Polysaccharide pyruvyl transferase family protein</fullName>
    </submittedName>
</protein>
<dbReference type="AlphaFoldDB" id="A0A931HEK6"/>
<evidence type="ECO:0000313" key="2">
    <source>
        <dbReference type="EMBL" id="MBH0114334.1"/>
    </source>
</evidence>
<dbReference type="PANTHER" id="PTHR36836:SF1">
    <property type="entry name" value="COLANIC ACID BIOSYNTHESIS PROTEIN WCAK"/>
    <property type="match status" value="1"/>
</dbReference>